<sequence>MTTLKELAALLNISVSTVSKALNDSHEISENTRIRVKELATKLNYKPNRIAQQLKTNKSKTIGVILPTVTNPFFAEVLHGIEKTANANDYDIIVCLSNETLHKEQRSLELLSNGSVDGFIIAVARESQVEQQTEHIKATLKTDTPVLMFDRVVHDVDCNKVIVDDFQSVYAATEHLIVHDKRKHILLVSNIEELSVGKLRIEGYTKALNDHKLEAQILNLDHAGDGDVERKIYDYLEAHPNVDAILSIDHITGIVAINMAKKLGRAIPSDLSVVGFGYEHTQVLSSPKISIIHQKAFKMGEISTKLLIDNIKDKTLKSRTVVVPSELNLSESVEVHPQF</sequence>
<dbReference type="SUPFAM" id="SSF47413">
    <property type="entry name" value="lambda repressor-like DNA-binding domains"/>
    <property type="match status" value="1"/>
</dbReference>
<dbReference type="InterPro" id="IPR000843">
    <property type="entry name" value="HTH_LacI"/>
</dbReference>
<dbReference type="GO" id="GO:0003700">
    <property type="term" value="F:DNA-binding transcription factor activity"/>
    <property type="evidence" value="ECO:0007669"/>
    <property type="project" value="TreeGrafter"/>
</dbReference>
<feature type="domain" description="HTH lacI-type" evidence="4">
    <location>
        <begin position="2"/>
        <end position="56"/>
    </location>
</feature>
<keyword evidence="6" id="KW-1185">Reference proteome</keyword>
<dbReference type="EMBL" id="QPJO01000001">
    <property type="protein sequence ID" value="RCW94024.1"/>
    <property type="molecule type" value="Genomic_DNA"/>
</dbReference>
<evidence type="ECO:0000313" key="5">
    <source>
        <dbReference type="EMBL" id="RCW94024.1"/>
    </source>
</evidence>
<name>A0A368ZJX0_9FLAO</name>
<dbReference type="Proteomes" id="UP000253436">
    <property type="component" value="Unassembled WGS sequence"/>
</dbReference>
<dbReference type="InterPro" id="IPR010982">
    <property type="entry name" value="Lambda_DNA-bd_dom_sf"/>
</dbReference>
<dbReference type="PROSITE" id="PS50932">
    <property type="entry name" value="HTH_LACI_2"/>
    <property type="match status" value="1"/>
</dbReference>
<dbReference type="RefSeq" id="WP_114308501.1">
    <property type="nucleotide sequence ID" value="NZ_QPJO01000001.1"/>
</dbReference>
<dbReference type="Pfam" id="PF00532">
    <property type="entry name" value="Peripla_BP_1"/>
    <property type="match status" value="1"/>
</dbReference>
<evidence type="ECO:0000256" key="1">
    <source>
        <dbReference type="ARBA" id="ARBA00023015"/>
    </source>
</evidence>
<keyword evidence="2" id="KW-0238">DNA-binding</keyword>
<dbReference type="InterPro" id="IPR028082">
    <property type="entry name" value="Peripla_BP_I"/>
</dbReference>
<comment type="caution">
    <text evidence="5">The sequence shown here is derived from an EMBL/GenBank/DDBJ whole genome shotgun (WGS) entry which is preliminary data.</text>
</comment>
<dbReference type="CDD" id="cd01392">
    <property type="entry name" value="HTH_LacI"/>
    <property type="match status" value="1"/>
</dbReference>
<keyword evidence="3" id="KW-0804">Transcription</keyword>
<evidence type="ECO:0000256" key="3">
    <source>
        <dbReference type="ARBA" id="ARBA00023163"/>
    </source>
</evidence>
<dbReference type="PANTHER" id="PTHR30146:SF109">
    <property type="entry name" value="HTH-TYPE TRANSCRIPTIONAL REGULATOR GALS"/>
    <property type="match status" value="1"/>
</dbReference>
<dbReference type="Gene3D" id="3.40.50.2300">
    <property type="match status" value="2"/>
</dbReference>
<dbReference type="InterPro" id="IPR001761">
    <property type="entry name" value="Peripla_BP/Lac1_sug-bd_dom"/>
</dbReference>
<accession>A0A368ZJX0</accession>
<dbReference type="PANTHER" id="PTHR30146">
    <property type="entry name" value="LACI-RELATED TRANSCRIPTIONAL REPRESSOR"/>
    <property type="match status" value="1"/>
</dbReference>
<evidence type="ECO:0000313" key="6">
    <source>
        <dbReference type="Proteomes" id="UP000253436"/>
    </source>
</evidence>
<dbReference type="SMART" id="SM00354">
    <property type="entry name" value="HTH_LACI"/>
    <property type="match status" value="1"/>
</dbReference>
<dbReference type="SUPFAM" id="SSF53822">
    <property type="entry name" value="Periplasmic binding protein-like I"/>
    <property type="match status" value="1"/>
</dbReference>
<dbReference type="CDD" id="cd06267">
    <property type="entry name" value="PBP1_LacI_sugar_binding-like"/>
    <property type="match status" value="1"/>
</dbReference>
<dbReference type="GO" id="GO:0000976">
    <property type="term" value="F:transcription cis-regulatory region binding"/>
    <property type="evidence" value="ECO:0007669"/>
    <property type="project" value="TreeGrafter"/>
</dbReference>
<evidence type="ECO:0000259" key="4">
    <source>
        <dbReference type="PROSITE" id="PS50932"/>
    </source>
</evidence>
<protein>
    <submittedName>
        <fullName evidence="5">LacI family transcriptional regulator</fullName>
    </submittedName>
</protein>
<keyword evidence="1" id="KW-0805">Transcription regulation</keyword>
<proteinExistence type="predicted"/>
<evidence type="ECO:0000256" key="2">
    <source>
        <dbReference type="ARBA" id="ARBA00023125"/>
    </source>
</evidence>
<dbReference type="OrthoDB" id="9803256at2"/>
<gene>
    <name evidence="5" type="ORF">DFQ08_101827</name>
</gene>
<organism evidence="5 6">
    <name type="scientific">Winogradskyella arenosi</name>
    <dbReference type="NCBI Taxonomy" id="533325"/>
    <lineage>
        <taxon>Bacteria</taxon>
        <taxon>Pseudomonadati</taxon>
        <taxon>Bacteroidota</taxon>
        <taxon>Flavobacteriia</taxon>
        <taxon>Flavobacteriales</taxon>
        <taxon>Flavobacteriaceae</taxon>
        <taxon>Winogradskyella</taxon>
    </lineage>
</organism>
<reference evidence="5 6" key="1">
    <citation type="submission" date="2018-07" db="EMBL/GenBank/DDBJ databases">
        <title>Genomic Encyclopedia of Type Strains, Phase III (KMG-III): the genomes of soil and plant-associated and newly described type strains.</title>
        <authorList>
            <person name="Whitman W."/>
        </authorList>
    </citation>
    <scope>NUCLEOTIDE SEQUENCE [LARGE SCALE GENOMIC DNA]</scope>
    <source>
        <strain evidence="5 6">CECT 7958</strain>
    </source>
</reference>
<dbReference type="Gene3D" id="1.10.260.40">
    <property type="entry name" value="lambda repressor-like DNA-binding domains"/>
    <property type="match status" value="1"/>
</dbReference>
<dbReference type="AlphaFoldDB" id="A0A368ZJX0"/>
<dbReference type="Pfam" id="PF00356">
    <property type="entry name" value="LacI"/>
    <property type="match status" value="1"/>
</dbReference>